<evidence type="ECO:0000313" key="3">
    <source>
        <dbReference type="EMBL" id="GAG64416.1"/>
    </source>
</evidence>
<evidence type="ECO:0000256" key="1">
    <source>
        <dbReference type="SAM" id="Phobius"/>
    </source>
</evidence>
<keyword evidence="1" id="KW-1133">Transmembrane helix</keyword>
<dbReference type="EMBL" id="BART01002582">
    <property type="protein sequence ID" value="GAG64416.1"/>
    <property type="molecule type" value="Genomic_DNA"/>
</dbReference>
<comment type="caution">
    <text evidence="3">The sequence shown here is derived from an EMBL/GenBank/DDBJ whole genome shotgun (WGS) entry which is preliminary data.</text>
</comment>
<dbReference type="InterPro" id="IPR036291">
    <property type="entry name" value="NAD(P)-bd_dom_sf"/>
</dbReference>
<dbReference type="SUPFAM" id="SSF51735">
    <property type="entry name" value="NAD(P)-binding Rossmann-fold domains"/>
    <property type="match status" value="1"/>
</dbReference>
<reference evidence="3" key="1">
    <citation type="journal article" date="2014" name="Front. Microbiol.">
        <title>High frequency of phylogenetically diverse reductive dehalogenase-homologous genes in deep subseafloor sedimentary metagenomes.</title>
        <authorList>
            <person name="Kawai M."/>
            <person name="Futagami T."/>
            <person name="Toyoda A."/>
            <person name="Takaki Y."/>
            <person name="Nishi S."/>
            <person name="Hori S."/>
            <person name="Arai W."/>
            <person name="Tsubouchi T."/>
            <person name="Morono Y."/>
            <person name="Uchiyama I."/>
            <person name="Ito T."/>
            <person name="Fujiyama A."/>
            <person name="Inagaki F."/>
            <person name="Takami H."/>
        </authorList>
    </citation>
    <scope>NUCLEOTIDE SEQUENCE</scope>
    <source>
        <strain evidence="3">Expedition CK06-06</strain>
    </source>
</reference>
<organism evidence="3">
    <name type="scientific">marine sediment metagenome</name>
    <dbReference type="NCBI Taxonomy" id="412755"/>
    <lineage>
        <taxon>unclassified sequences</taxon>
        <taxon>metagenomes</taxon>
        <taxon>ecological metagenomes</taxon>
    </lineage>
</organism>
<dbReference type="AlphaFoldDB" id="X1AXC8"/>
<dbReference type="InterPro" id="IPR000683">
    <property type="entry name" value="Gfo/Idh/MocA-like_OxRdtase_N"/>
</dbReference>
<dbReference type="Gene3D" id="3.40.50.720">
    <property type="entry name" value="NAD(P)-binding Rossmann-like Domain"/>
    <property type="match status" value="1"/>
</dbReference>
<accession>X1AXC8</accession>
<keyword evidence="1" id="KW-0812">Transmembrane</keyword>
<feature type="domain" description="Gfo/Idh/MocA-like oxidoreductase N-terminal" evidence="2">
    <location>
        <begin position="2"/>
        <end position="56"/>
    </location>
</feature>
<protein>
    <recommendedName>
        <fullName evidence="2">Gfo/Idh/MocA-like oxidoreductase N-terminal domain-containing protein</fullName>
    </recommendedName>
</protein>
<name>X1AXC8_9ZZZZ</name>
<evidence type="ECO:0000259" key="2">
    <source>
        <dbReference type="Pfam" id="PF01408"/>
    </source>
</evidence>
<proteinExistence type="predicted"/>
<gene>
    <name evidence="3" type="ORF">S01H4_07774</name>
</gene>
<feature type="transmembrane region" description="Helical" evidence="1">
    <location>
        <begin position="57"/>
        <end position="80"/>
    </location>
</feature>
<sequence>MVKVGILGAGFMGGMHAEVYRNLPNAELVGVADRDLDKARKLAGRHRATAYSTTEDWHIISITTIILIHIILHSYTLLCLI</sequence>
<dbReference type="GO" id="GO:0000166">
    <property type="term" value="F:nucleotide binding"/>
    <property type="evidence" value="ECO:0007669"/>
    <property type="project" value="InterPro"/>
</dbReference>
<keyword evidence="1" id="KW-0472">Membrane</keyword>
<dbReference type="Pfam" id="PF01408">
    <property type="entry name" value="GFO_IDH_MocA"/>
    <property type="match status" value="1"/>
</dbReference>